<feature type="compositionally biased region" description="Basic residues" evidence="2">
    <location>
        <begin position="548"/>
        <end position="558"/>
    </location>
</feature>
<organism evidence="4 5">
    <name type="scientific">Ustilaginoidea virens</name>
    <name type="common">Rice false smut fungus</name>
    <name type="synonym">Villosiclava virens</name>
    <dbReference type="NCBI Taxonomy" id="1159556"/>
    <lineage>
        <taxon>Eukaryota</taxon>
        <taxon>Fungi</taxon>
        <taxon>Dikarya</taxon>
        <taxon>Ascomycota</taxon>
        <taxon>Pezizomycotina</taxon>
        <taxon>Sordariomycetes</taxon>
        <taxon>Hypocreomycetidae</taxon>
        <taxon>Hypocreales</taxon>
        <taxon>Clavicipitaceae</taxon>
        <taxon>Ustilaginoidea</taxon>
    </lineage>
</organism>
<dbReference type="EMBL" id="CP072753">
    <property type="protein sequence ID" value="QUC16633.1"/>
    <property type="molecule type" value="Genomic_DNA"/>
</dbReference>
<gene>
    <name evidence="4" type="ORF">UV8b_00874</name>
</gene>
<proteinExistence type="predicted"/>
<protein>
    <recommendedName>
        <fullName evidence="3">C2H2-type domain-containing protein</fullName>
    </recommendedName>
</protein>
<sequence length="718" mass="79765">MEAQPRLQAPPARDTNNIPSSLYLQQHQDKQSRSWPSDGISFYSKWPESLPLVLSSLRTRSPTSSTTSSISSAHIPDSATAFSPSTLESPLIYSATSDVRQRFVRHSLDVSRPPRSTCHRRRPSTATCSTHSSDVDDGLVFVDCLNVASKIPEADKNCLERIETREIYGEEELSTHPTPVEEEDDDALTSDKGNVLEQHRAPCSSPTQKLDVSFSTFGDAVSPGDADEVLIHTSKTAYGIELGEVRASTGSLHQVVSNFIRNLGQHIWHAPLDTQTSQTTFVSISSATPPNRQGGGNCGHLGKRKKQQTNGDGSEEELSDGEGSRYNPSKRLKPSPRDDENLRLSCPYRKRNPQRFNVRDHHSCAMTYFPKFAELRQHIVKQHTRDDPSAFVCDRCTRDFGTRKELREHQRQPKEQMCDISDHDPEAGIDGPTSNKLLSRKRVSGTSPKVQWREIWSILFPDDDDSLVGPYYYTPVIEHFELSTHYLEALQYLQSTLRDEISNHAGLETLATQFHHCFFETVERCVQAAQSMPYTNRSNRRQETPRAQSRHSLSRRTPRVATSRPDSAVVVDDITAESASIMGLLPARRRDSVRMTTSSATRRESSLGPRAHAGVFDVAAATPSSLSQPVAASPDLHFGVSNMDLANATAAAVEQWTEGLSFNQQDGASLPEQWMVYGSVMPQEAFSGLDEPLLYHMDYGAMGEPMAGFHGKTIDGTP</sequence>
<feature type="region of interest" description="Disordered" evidence="2">
    <location>
        <begin position="405"/>
        <end position="435"/>
    </location>
</feature>
<evidence type="ECO:0000256" key="2">
    <source>
        <dbReference type="SAM" id="MobiDB-lite"/>
    </source>
</evidence>
<accession>A0A8E5HJP2</accession>
<feature type="compositionally biased region" description="Basic and acidic residues" evidence="2">
    <location>
        <begin position="405"/>
        <end position="426"/>
    </location>
</feature>
<name>A0A8E5HJP2_USTVR</name>
<dbReference type="RefSeq" id="XP_042994306.1">
    <property type="nucleotide sequence ID" value="XM_043138372.1"/>
</dbReference>
<keyword evidence="1" id="KW-0863">Zinc-finger</keyword>
<dbReference type="OrthoDB" id="610608at2759"/>
<dbReference type="PROSITE" id="PS50157">
    <property type="entry name" value="ZINC_FINGER_C2H2_2"/>
    <property type="match status" value="1"/>
</dbReference>
<feature type="compositionally biased region" description="Polar residues" evidence="2">
    <location>
        <begin position="280"/>
        <end position="291"/>
    </location>
</feature>
<dbReference type="InterPro" id="IPR013087">
    <property type="entry name" value="Znf_C2H2_type"/>
</dbReference>
<dbReference type="AlphaFoldDB" id="A0A8E5HJP2"/>
<feature type="region of interest" description="Disordered" evidence="2">
    <location>
        <begin position="280"/>
        <end position="345"/>
    </location>
</feature>
<feature type="region of interest" description="Disordered" evidence="2">
    <location>
        <begin position="533"/>
        <end position="566"/>
    </location>
</feature>
<keyword evidence="5" id="KW-1185">Reference proteome</keyword>
<feature type="region of interest" description="Disordered" evidence="2">
    <location>
        <begin position="169"/>
        <end position="190"/>
    </location>
</feature>
<dbReference type="Proteomes" id="UP000027002">
    <property type="component" value="Chromosome 1"/>
</dbReference>
<reference evidence="4" key="1">
    <citation type="submission" date="2020-03" db="EMBL/GenBank/DDBJ databases">
        <title>A mixture of massive structural variations and highly conserved coding sequences in Ustilaginoidea virens genome.</title>
        <authorList>
            <person name="Zhang K."/>
            <person name="Zhao Z."/>
            <person name="Zhang Z."/>
            <person name="Li Y."/>
            <person name="Hsiang T."/>
            <person name="Sun W."/>
        </authorList>
    </citation>
    <scope>NUCLEOTIDE SEQUENCE</scope>
    <source>
        <strain evidence="4">UV-8b</strain>
    </source>
</reference>
<dbReference type="PANTHER" id="PTHR38166:SF1">
    <property type="entry name" value="C2H2-TYPE DOMAIN-CONTAINING PROTEIN"/>
    <property type="match status" value="1"/>
</dbReference>
<dbReference type="KEGG" id="uvi:66061652"/>
<feature type="domain" description="C2H2-type" evidence="3">
    <location>
        <begin position="391"/>
        <end position="411"/>
    </location>
</feature>
<evidence type="ECO:0000256" key="1">
    <source>
        <dbReference type="PROSITE-ProRule" id="PRU00042"/>
    </source>
</evidence>
<keyword evidence="1" id="KW-0862">Zinc</keyword>
<evidence type="ECO:0000259" key="3">
    <source>
        <dbReference type="PROSITE" id="PS50157"/>
    </source>
</evidence>
<evidence type="ECO:0000313" key="4">
    <source>
        <dbReference type="EMBL" id="QUC16633.1"/>
    </source>
</evidence>
<evidence type="ECO:0000313" key="5">
    <source>
        <dbReference type="Proteomes" id="UP000027002"/>
    </source>
</evidence>
<dbReference type="GeneID" id="66061652"/>
<dbReference type="GO" id="GO:0008270">
    <property type="term" value="F:zinc ion binding"/>
    <property type="evidence" value="ECO:0007669"/>
    <property type="project" value="UniProtKB-KW"/>
</dbReference>
<dbReference type="PANTHER" id="PTHR38166">
    <property type="entry name" value="C2H2-TYPE DOMAIN-CONTAINING PROTEIN-RELATED"/>
    <property type="match status" value="1"/>
</dbReference>
<keyword evidence="1" id="KW-0479">Metal-binding</keyword>